<evidence type="ECO:0000313" key="1">
    <source>
        <dbReference type="EMBL" id="KAK2138571.1"/>
    </source>
</evidence>
<organism evidence="1 2">
    <name type="scientific">Paralvinella palmiformis</name>
    <dbReference type="NCBI Taxonomy" id="53620"/>
    <lineage>
        <taxon>Eukaryota</taxon>
        <taxon>Metazoa</taxon>
        <taxon>Spiralia</taxon>
        <taxon>Lophotrochozoa</taxon>
        <taxon>Annelida</taxon>
        <taxon>Polychaeta</taxon>
        <taxon>Sedentaria</taxon>
        <taxon>Canalipalpata</taxon>
        <taxon>Terebellida</taxon>
        <taxon>Terebelliformia</taxon>
        <taxon>Alvinellidae</taxon>
        <taxon>Paralvinella</taxon>
    </lineage>
</organism>
<reference evidence="1" key="1">
    <citation type="journal article" date="2023" name="Mol. Biol. Evol.">
        <title>Third-Generation Sequencing Reveals the Adaptive Role of the Epigenome in Three Deep-Sea Polychaetes.</title>
        <authorList>
            <person name="Perez M."/>
            <person name="Aroh O."/>
            <person name="Sun Y."/>
            <person name="Lan Y."/>
            <person name="Juniper S.K."/>
            <person name="Young C.R."/>
            <person name="Angers B."/>
            <person name="Qian P.Y."/>
        </authorList>
    </citation>
    <scope>NUCLEOTIDE SEQUENCE</scope>
    <source>
        <strain evidence="1">P08H-3</strain>
    </source>
</reference>
<proteinExistence type="predicted"/>
<accession>A0AAD9IP94</accession>
<evidence type="ECO:0000313" key="2">
    <source>
        <dbReference type="Proteomes" id="UP001208570"/>
    </source>
</evidence>
<comment type="caution">
    <text evidence="1">The sequence shown here is derived from an EMBL/GenBank/DDBJ whole genome shotgun (WGS) entry which is preliminary data.</text>
</comment>
<protein>
    <submittedName>
        <fullName evidence="1">Uncharacterized protein</fullName>
    </submittedName>
</protein>
<dbReference type="EMBL" id="JAODUP010002778">
    <property type="protein sequence ID" value="KAK2138571.1"/>
    <property type="molecule type" value="Genomic_DNA"/>
</dbReference>
<name>A0AAD9IP94_9ANNE</name>
<dbReference type="AlphaFoldDB" id="A0AAD9IP94"/>
<keyword evidence="2" id="KW-1185">Reference proteome</keyword>
<feature type="non-terminal residue" evidence="1">
    <location>
        <position position="1"/>
    </location>
</feature>
<sequence length="309" mass="34935">GTSTTNSRNYSIIKKAMFGEEVHCLLKDGNYYILLEELRVLFFSHLSFFKLKQISQRLVSSTALIPVDELKNLSPYLGIIRHGDMIRVEEVKLFLVNTKALLQKRENRKESTNTITDHKGFLGLKLRKLRHRHKEQEHILSSGNNVNNMLILNYSNLPVSYFTGNKLLKVIPRDIHQTSISGESVMMPTSPTKELSNAIQNVALTSSGTARNQNIKPISGKDVAAWELNISKPEINTTISCSDVTKPGDKESDKKVHEFVEPRDVATVRQDTSFSVFHRKQTRLLDTVDKIVSKKCMPLDLSRRSGDSG</sequence>
<gene>
    <name evidence="1" type="ORF">LSH36_2792g00001</name>
</gene>
<dbReference type="Proteomes" id="UP001208570">
    <property type="component" value="Unassembled WGS sequence"/>
</dbReference>